<dbReference type="GO" id="GO:0016491">
    <property type="term" value="F:oxidoreductase activity"/>
    <property type="evidence" value="ECO:0007669"/>
    <property type="project" value="UniProtKB-KW"/>
</dbReference>
<gene>
    <name evidence="5" type="ORF">PENVUL_c026G05754</name>
</gene>
<protein>
    <submittedName>
        <fullName evidence="5">Uncharacterized protein</fullName>
    </submittedName>
</protein>
<evidence type="ECO:0000256" key="2">
    <source>
        <dbReference type="ARBA" id="ARBA00023002"/>
    </source>
</evidence>
<dbReference type="InterPro" id="IPR021765">
    <property type="entry name" value="UstYa-like"/>
</dbReference>
<sequence>MKLPSILSSSLSRGYTLRGVYNEKHPNFNDDRSTSGETLLGETRIQYRVSKRLSRAYLILLPVVFGLGIVLGFTSLSFFETPGFISGQHLQTPIPNEIFKQRLKIPFVPDDKYYGSGDAANNAWKDITSGGDSIWLKNPSDYGLPKGISDPLNTDNTDERFYVLSNLHQLHCVNVVRKRFRHYESHIGQPVNESEAIFAAWTEHTDHCFEYLRLSITCGDFLVLEPASPPGTSPELTAGGLGWGVVHECIDFDALRKWQAAKRQESKESIL</sequence>
<evidence type="ECO:0000256" key="3">
    <source>
        <dbReference type="ARBA" id="ARBA00035112"/>
    </source>
</evidence>
<comment type="similarity">
    <text evidence="3">Belongs to the ustYa family.</text>
</comment>
<keyword evidence="6" id="KW-1185">Reference proteome</keyword>
<dbReference type="EMBL" id="MDYP01000026">
    <property type="protein sequence ID" value="OQE05260.1"/>
    <property type="molecule type" value="Genomic_DNA"/>
</dbReference>
<dbReference type="Pfam" id="PF11807">
    <property type="entry name" value="UstYa"/>
    <property type="match status" value="1"/>
</dbReference>
<feature type="transmembrane region" description="Helical" evidence="4">
    <location>
        <begin position="56"/>
        <end position="79"/>
    </location>
</feature>
<evidence type="ECO:0000313" key="5">
    <source>
        <dbReference type="EMBL" id="OQE05260.1"/>
    </source>
</evidence>
<dbReference type="GO" id="GO:0043386">
    <property type="term" value="P:mycotoxin biosynthetic process"/>
    <property type="evidence" value="ECO:0007669"/>
    <property type="project" value="InterPro"/>
</dbReference>
<keyword evidence="4" id="KW-0472">Membrane</keyword>
<evidence type="ECO:0000313" key="6">
    <source>
        <dbReference type="Proteomes" id="UP000191518"/>
    </source>
</evidence>
<dbReference type="PANTHER" id="PTHR33365">
    <property type="entry name" value="YALI0B05434P"/>
    <property type="match status" value="1"/>
</dbReference>
<reference evidence="6" key="1">
    <citation type="journal article" date="2017" name="Nat. Microbiol.">
        <title>Global analysis of biosynthetic gene clusters reveals vast potential of secondary metabolite production in Penicillium species.</title>
        <authorList>
            <person name="Nielsen J.C."/>
            <person name="Grijseels S."/>
            <person name="Prigent S."/>
            <person name="Ji B."/>
            <person name="Dainat J."/>
            <person name="Nielsen K.F."/>
            <person name="Frisvad J.C."/>
            <person name="Workman M."/>
            <person name="Nielsen J."/>
        </authorList>
    </citation>
    <scope>NUCLEOTIDE SEQUENCE [LARGE SCALE GENOMIC DNA]</scope>
    <source>
        <strain evidence="6">IBT 29486</strain>
    </source>
</reference>
<keyword evidence="2" id="KW-0560">Oxidoreductase</keyword>
<proteinExistence type="inferred from homology"/>
<accession>A0A1V6RUQ4</accession>
<organism evidence="5 6">
    <name type="scientific">Penicillium vulpinum</name>
    <dbReference type="NCBI Taxonomy" id="29845"/>
    <lineage>
        <taxon>Eukaryota</taxon>
        <taxon>Fungi</taxon>
        <taxon>Dikarya</taxon>
        <taxon>Ascomycota</taxon>
        <taxon>Pezizomycotina</taxon>
        <taxon>Eurotiomycetes</taxon>
        <taxon>Eurotiomycetidae</taxon>
        <taxon>Eurotiales</taxon>
        <taxon>Aspergillaceae</taxon>
        <taxon>Penicillium</taxon>
    </lineage>
</organism>
<name>A0A1V6RUQ4_9EURO</name>
<dbReference type="STRING" id="29845.A0A1V6RUQ4"/>
<comment type="caution">
    <text evidence="5">The sequence shown here is derived from an EMBL/GenBank/DDBJ whole genome shotgun (WGS) entry which is preliminary data.</text>
</comment>
<keyword evidence="4" id="KW-1133">Transmembrane helix</keyword>
<dbReference type="AlphaFoldDB" id="A0A1V6RUQ4"/>
<evidence type="ECO:0000256" key="1">
    <source>
        <dbReference type="ARBA" id="ARBA00004685"/>
    </source>
</evidence>
<dbReference type="PANTHER" id="PTHR33365:SF11">
    <property type="entry name" value="TAT PATHWAY SIGNAL SEQUENCE"/>
    <property type="match status" value="1"/>
</dbReference>
<evidence type="ECO:0000256" key="4">
    <source>
        <dbReference type="SAM" id="Phobius"/>
    </source>
</evidence>
<comment type="pathway">
    <text evidence="1">Mycotoxin biosynthesis.</text>
</comment>
<keyword evidence="4" id="KW-0812">Transmembrane</keyword>
<dbReference type="Proteomes" id="UP000191518">
    <property type="component" value="Unassembled WGS sequence"/>
</dbReference>